<dbReference type="OrthoDB" id="2337609at2759"/>
<dbReference type="EMBL" id="JEMT01013343">
    <property type="protein sequence ID" value="EXX74007.1"/>
    <property type="molecule type" value="Genomic_DNA"/>
</dbReference>
<dbReference type="InterPro" id="IPR012337">
    <property type="entry name" value="RNaseH-like_sf"/>
</dbReference>
<evidence type="ECO:0000313" key="3">
    <source>
        <dbReference type="Proteomes" id="UP000022910"/>
    </source>
</evidence>
<sequence>MITEDEWSLILDLTKVLSHFADATDYLGGSKYCTYSSMNPTIIEIMKWIRPSSSNNNFTDINLDRTVDAFGEVSELEKNREINTPINTRNILDQVKKNLYDAMIHYFNPASSEALLAVLLDPHFKKLQSFTPDQKQVAENELQNKYNEIKSNQPSTASSSPPASSQRKKKITI</sequence>
<evidence type="ECO:0008006" key="4">
    <source>
        <dbReference type="Google" id="ProtNLM"/>
    </source>
</evidence>
<feature type="region of interest" description="Disordered" evidence="1">
    <location>
        <begin position="135"/>
        <end position="173"/>
    </location>
</feature>
<name>A0A015JWU3_RHIIW</name>
<feature type="compositionally biased region" description="Polar residues" evidence="1">
    <location>
        <begin position="141"/>
        <end position="153"/>
    </location>
</feature>
<accession>A0A015JWU3</accession>
<protein>
    <recommendedName>
        <fullName evidence="4">hAT-like transposase RNase-H fold domain-containing protein</fullName>
    </recommendedName>
</protein>
<comment type="caution">
    <text evidence="2">The sequence shown here is derived from an EMBL/GenBank/DDBJ whole genome shotgun (WGS) entry which is preliminary data.</text>
</comment>
<dbReference type="HOGENOM" id="CLU_100455_0_0_1"/>
<keyword evidence="3" id="KW-1185">Reference proteome</keyword>
<reference evidence="2 3" key="1">
    <citation type="submission" date="2014-02" db="EMBL/GenBank/DDBJ databases">
        <title>Single nucleus genome sequencing reveals high similarity among nuclei of an endomycorrhizal fungus.</title>
        <authorList>
            <person name="Lin K."/>
            <person name="Geurts R."/>
            <person name="Zhang Z."/>
            <person name="Limpens E."/>
            <person name="Saunders D.G."/>
            <person name="Mu D."/>
            <person name="Pang E."/>
            <person name="Cao H."/>
            <person name="Cha H."/>
            <person name="Lin T."/>
            <person name="Zhou Q."/>
            <person name="Shang Y."/>
            <person name="Li Y."/>
            <person name="Ivanov S."/>
            <person name="Sharma T."/>
            <person name="Velzen R.V."/>
            <person name="Ruijter N.D."/>
            <person name="Aanen D.K."/>
            <person name="Win J."/>
            <person name="Kamoun S."/>
            <person name="Bisseling T."/>
            <person name="Huang S."/>
        </authorList>
    </citation>
    <scope>NUCLEOTIDE SEQUENCE [LARGE SCALE GENOMIC DNA]</scope>
    <source>
        <strain evidence="3">DAOM197198w</strain>
    </source>
</reference>
<dbReference type="AlphaFoldDB" id="A0A015JWU3"/>
<dbReference type="Proteomes" id="UP000022910">
    <property type="component" value="Unassembled WGS sequence"/>
</dbReference>
<gene>
    <name evidence="2" type="ORF">RirG_055080</name>
</gene>
<proteinExistence type="predicted"/>
<feature type="compositionally biased region" description="Low complexity" evidence="1">
    <location>
        <begin position="154"/>
        <end position="165"/>
    </location>
</feature>
<evidence type="ECO:0000256" key="1">
    <source>
        <dbReference type="SAM" id="MobiDB-lite"/>
    </source>
</evidence>
<organism evidence="2 3">
    <name type="scientific">Rhizophagus irregularis (strain DAOM 197198w)</name>
    <name type="common">Glomus intraradices</name>
    <dbReference type="NCBI Taxonomy" id="1432141"/>
    <lineage>
        <taxon>Eukaryota</taxon>
        <taxon>Fungi</taxon>
        <taxon>Fungi incertae sedis</taxon>
        <taxon>Mucoromycota</taxon>
        <taxon>Glomeromycotina</taxon>
        <taxon>Glomeromycetes</taxon>
        <taxon>Glomerales</taxon>
        <taxon>Glomeraceae</taxon>
        <taxon>Rhizophagus</taxon>
    </lineage>
</organism>
<evidence type="ECO:0000313" key="2">
    <source>
        <dbReference type="EMBL" id="EXX74007.1"/>
    </source>
</evidence>
<dbReference type="SUPFAM" id="SSF53098">
    <property type="entry name" value="Ribonuclease H-like"/>
    <property type="match status" value="1"/>
</dbReference>